<keyword evidence="2" id="KW-0472">Membrane</keyword>
<dbReference type="Proteomes" id="UP000188533">
    <property type="component" value="Unassembled WGS sequence"/>
</dbReference>
<feature type="compositionally biased region" description="Polar residues" evidence="1">
    <location>
        <begin position="459"/>
        <end position="484"/>
    </location>
</feature>
<feature type="compositionally biased region" description="Polar residues" evidence="1">
    <location>
        <begin position="319"/>
        <end position="328"/>
    </location>
</feature>
<protein>
    <submittedName>
        <fullName evidence="3">Uncharacterized protein</fullName>
    </submittedName>
</protein>
<reference evidence="3 4" key="1">
    <citation type="submission" date="2016-08" db="EMBL/GenBank/DDBJ databases">
        <authorList>
            <consortium name="Lentinula edodes genome sequencing consortium"/>
            <person name="Sakamoto Y."/>
            <person name="Nakade K."/>
            <person name="Sato S."/>
            <person name="Yoshida Y."/>
            <person name="Miyazaki K."/>
            <person name="Natsume S."/>
            <person name="Konno N."/>
        </authorList>
    </citation>
    <scope>NUCLEOTIDE SEQUENCE [LARGE SCALE GENOMIC DNA]</scope>
    <source>
        <strain evidence="3 4">NBRC 111202</strain>
    </source>
</reference>
<organism evidence="3 4">
    <name type="scientific">Lentinula edodes</name>
    <name type="common">Shiitake mushroom</name>
    <name type="synonym">Lentinus edodes</name>
    <dbReference type="NCBI Taxonomy" id="5353"/>
    <lineage>
        <taxon>Eukaryota</taxon>
        <taxon>Fungi</taxon>
        <taxon>Dikarya</taxon>
        <taxon>Basidiomycota</taxon>
        <taxon>Agaricomycotina</taxon>
        <taxon>Agaricomycetes</taxon>
        <taxon>Agaricomycetidae</taxon>
        <taxon>Agaricales</taxon>
        <taxon>Marasmiineae</taxon>
        <taxon>Omphalotaceae</taxon>
        <taxon>Lentinula</taxon>
    </lineage>
</organism>
<feature type="region of interest" description="Disordered" evidence="1">
    <location>
        <begin position="755"/>
        <end position="790"/>
    </location>
</feature>
<keyword evidence="2" id="KW-1133">Transmembrane helix</keyword>
<feature type="compositionally biased region" description="Low complexity" evidence="1">
    <location>
        <begin position="115"/>
        <end position="130"/>
    </location>
</feature>
<feature type="compositionally biased region" description="Low complexity" evidence="1">
    <location>
        <begin position="189"/>
        <end position="201"/>
    </location>
</feature>
<comment type="caution">
    <text evidence="3">The sequence shown here is derived from an EMBL/GenBank/DDBJ whole genome shotgun (WGS) entry which is preliminary data.</text>
</comment>
<feature type="compositionally biased region" description="Low complexity" evidence="1">
    <location>
        <begin position="208"/>
        <end position="220"/>
    </location>
</feature>
<evidence type="ECO:0000256" key="1">
    <source>
        <dbReference type="SAM" id="MobiDB-lite"/>
    </source>
</evidence>
<feature type="compositionally biased region" description="Polar residues" evidence="1">
    <location>
        <begin position="131"/>
        <end position="163"/>
    </location>
</feature>
<accession>A0A1Q3DVM0</accession>
<evidence type="ECO:0000256" key="2">
    <source>
        <dbReference type="SAM" id="Phobius"/>
    </source>
</evidence>
<feature type="region of interest" description="Disordered" evidence="1">
    <location>
        <begin position="241"/>
        <end position="511"/>
    </location>
</feature>
<feature type="compositionally biased region" description="Polar residues" evidence="1">
    <location>
        <begin position="250"/>
        <end position="306"/>
    </location>
</feature>
<feature type="compositionally biased region" description="Low complexity" evidence="1">
    <location>
        <begin position="440"/>
        <end position="458"/>
    </location>
</feature>
<feature type="region of interest" description="Disordered" evidence="1">
    <location>
        <begin position="93"/>
        <end position="221"/>
    </location>
</feature>
<feature type="compositionally biased region" description="Polar residues" evidence="1">
    <location>
        <begin position="423"/>
        <end position="439"/>
    </location>
</feature>
<dbReference type="EMBL" id="BDGU01000007">
    <property type="protein sequence ID" value="GAV99044.1"/>
    <property type="molecule type" value="Genomic_DNA"/>
</dbReference>
<sequence>MRRQNSRPESNTARSILHVHSFSGLNNNTSFESVAGNSHDGVSSDAGFRIDSESSFTSTISMQPFLNSPSQGTGFLSTETYGIFPMRRAVSGSLSDTRDAISSDHTSSTGDVKATSTTRSLTMTLSDSRSVGSSTPTNNQKSGSNGAQVTSSTSLLNPTQGVHSTSIETASSIATTDEQQHSSATPVISSKSADTASSAASMEEQHHTSTTSATASISAHFSDGNSDGTSIGVSTAQLASTTSTSSTSSGDKNSQTNGVGFPTSNSSAITPTNSLSSPAPTLTTKSFSDTGTHISGKTTDTGTQAGSPPPTGEPHRNSHTATAATSTQSSGSSNGNGNGNGNGSSNNNDGSPTATNPATSSSTPSSGSGNNNNGNGNGNGNGNSNDGSPTVTNPVTSSTHSSGSGSNNNGNGNGKGNNTGNNDVGSTTSTQSDLASPTHSSGSGDDNRNGDSSSGDGSPTVTKSSGINDSSDKNPSPTVSSQTGGRLPDSGTPSLTPSQSPSDSIAQDRPGQTVVLTRTTNALSTATESKAALGGTASAVSVTSTSTVVHDVNGTIPLAVPPGPLDRVVNSNANSNSAPSTGLPADRFTTSTFASTSFSLETITTMSGGTLTTETTSKPFTTFTTTTVVPVKPPVATNHQAITGGIIGGILAILLAIGSCFFYRRRYRKRSINFVPYLNLDGDKPPRASIAHDPEAPPSPIFNPMAMVASSSRGTTPAQMSATSVVTRTPIPFHDFLSDEKMTIKRTASFSRLSRNSYPRSSFSSRMTGARSSRYSSSSSSTSSSTSGSFVTADGESFASTVKVGELVNPFADPEPSVLRTEDPFSDSFGLQKTSVFTASGGEHPRFLPLLPQLHPIKPSTSVEGTRISQASVESSHWGVAM</sequence>
<evidence type="ECO:0000313" key="3">
    <source>
        <dbReference type="EMBL" id="GAV99044.1"/>
    </source>
</evidence>
<feature type="compositionally biased region" description="Low complexity" evidence="1">
    <location>
        <begin position="382"/>
        <end position="410"/>
    </location>
</feature>
<feature type="transmembrane region" description="Helical" evidence="2">
    <location>
        <begin position="641"/>
        <end position="663"/>
    </location>
</feature>
<feature type="compositionally biased region" description="Polar residues" evidence="1">
    <location>
        <begin position="491"/>
        <end position="505"/>
    </location>
</feature>
<gene>
    <name evidence="3" type="ORF">LENED_000474</name>
</gene>
<name>A0A1Q3DVM0_LENED</name>
<evidence type="ECO:0000313" key="4">
    <source>
        <dbReference type="Proteomes" id="UP000188533"/>
    </source>
</evidence>
<keyword evidence="4" id="KW-1185">Reference proteome</keyword>
<keyword evidence="2" id="KW-0812">Transmembrane</keyword>
<dbReference type="AlphaFoldDB" id="A0A1Q3DVM0"/>
<proteinExistence type="predicted"/>
<feature type="compositionally biased region" description="Low complexity" evidence="1">
    <location>
        <begin position="343"/>
        <end position="374"/>
    </location>
</feature>
<feature type="compositionally biased region" description="Low complexity" evidence="1">
    <location>
        <begin position="164"/>
        <end position="176"/>
    </location>
</feature>
<reference evidence="3 4" key="2">
    <citation type="submission" date="2017-02" db="EMBL/GenBank/DDBJ databases">
        <title>A genome survey and senescence transcriptome analysis in Lentinula edodes.</title>
        <authorList>
            <person name="Sakamoto Y."/>
            <person name="Nakade K."/>
            <person name="Sato S."/>
            <person name="Yoshida Y."/>
            <person name="Miyazaki K."/>
            <person name="Natsume S."/>
            <person name="Konno N."/>
        </authorList>
    </citation>
    <scope>NUCLEOTIDE SEQUENCE [LARGE SCALE GENOMIC DNA]</scope>
    <source>
        <strain evidence="3 4">NBRC 111202</strain>
    </source>
</reference>
<feature type="compositionally biased region" description="Low complexity" evidence="1">
    <location>
        <begin position="755"/>
        <end position="789"/>
    </location>
</feature>